<reference evidence="1" key="1">
    <citation type="submission" date="2018-05" db="EMBL/GenBank/DDBJ databases">
        <authorList>
            <person name="Lanie J.A."/>
            <person name="Ng W.-L."/>
            <person name="Kazmierczak K.M."/>
            <person name="Andrzejewski T.M."/>
            <person name="Davidsen T.M."/>
            <person name="Wayne K.J."/>
            <person name="Tettelin H."/>
            <person name="Glass J.I."/>
            <person name="Rusch D."/>
            <person name="Podicherti R."/>
            <person name="Tsui H.-C.T."/>
            <person name="Winkler M.E."/>
        </authorList>
    </citation>
    <scope>NUCLEOTIDE SEQUENCE</scope>
</reference>
<organism evidence="1">
    <name type="scientific">marine metagenome</name>
    <dbReference type="NCBI Taxonomy" id="408172"/>
    <lineage>
        <taxon>unclassified sequences</taxon>
        <taxon>metagenomes</taxon>
        <taxon>ecological metagenomes</taxon>
    </lineage>
</organism>
<accession>A0A382DTD2</accession>
<gene>
    <name evidence="1" type="ORF">METZ01_LOCUS194273</name>
</gene>
<dbReference type="EMBL" id="UINC01040901">
    <property type="protein sequence ID" value="SVB41419.1"/>
    <property type="molecule type" value="Genomic_DNA"/>
</dbReference>
<proteinExistence type="predicted"/>
<protein>
    <submittedName>
        <fullName evidence="1">Uncharacterized protein</fullName>
    </submittedName>
</protein>
<evidence type="ECO:0000313" key="1">
    <source>
        <dbReference type="EMBL" id="SVB41419.1"/>
    </source>
</evidence>
<dbReference type="AlphaFoldDB" id="A0A382DTD2"/>
<sequence>MGLFNKITFDKERLAEEVIKYDRFRTIFDLLIKSPREIVIEVYNARAQNDIVIGRPFYRDSKEGRLEYDNGDKIKGYVSEYFCTHREDNDYDMYKGGFVSSGEVYLKDLDGFINMEDIKSIVIVNGEKIGQLELYPWRLMNDGDSSHLTQQLNNKEFIDFIIDIIKK</sequence>
<name>A0A382DTD2_9ZZZZ</name>